<comment type="similarity">
    <text evidence="4">Belongs to the cyclophilin-type PPIase family.</text>
</comment>
<dbReference type="EMBL" id="HBHQ01015725">
    <property type="protein sequence ID" value="CAD9818660.1"/>
    <property type="molecule type" value="Transcribed_RNA"/>
</dbReference>
<evidence type="ECO:0000256" key="2">
    <source>
        <dbReference type="ARBA" id="ARBA00023110"/>
    </source>
</evidence>
<dbReference type="GO" id="GO:0006457">
    <property type="term" value="P:protein folding"/>
    <property type="evidence" value="ECO:0007669"/>
    <property type="project" value="InterPro"/>
</dbReference>
<comment type="function">
    <text evidence="4">PPIases accelerate the folding of proteins. It catalyzes the cis-trans isomerization of proline imidic peptide bonds in oligopeptides.</text>
</comment>
<evidence type="ECO:0000256" key="3">
    <source>
        <dbReference type="ARBA" id="ARBA00023235"/>
    </source>
</evidence>
<proteinExistence type="inferred from homology"/>
<dbReference type="FunFam" id="2.40.100.10:FF:000013">
    <property type="entry name" value="Peptidyl-prolyl cis-trans isomerase"/>
    <property type="match status" value="1"/>
</dbReference>
<dbReference type="EC" id="5.2.1.8" evidence="4"/>
<dbReference type="Gene3D" id="2.40.100.10">
    <property type="entry name" value="Cyclophilin-like"/>
    <property type="match status" value="1"/>
</dbReference>
<dbReference type="PROSITE" id="PS00170">
    <property type="entry name" value="CSA_PPIASE_1"/>
    <property type="match status" value="1"/>
</dbReference>
<gene>
    <name evidence="6" type="ORF">ASEP1449_LOCUS10492</name>
</gene>
<dbReference type="SUPFAM" id="SSF50891">
    <property type="entry name" value="Cyclophilin-like"/>
    <property type="match status" value="1"/>
</dbReference>
<reference evidence="6" key="1">
    <citation type="submission" date="2021-01" db="EMBL/GenBank/DDBJ databases">
        <authorList>
            <person name="Corre E."/>
            <person name="Pelletier E."/>
            <person name="Niang G."/>
            <person name="Scheremetjew M."/>
            <person name="Finn R."/>
            <person name="Kale V."/>
            <person name="Holt S."/>
            <person name="Cochrane G."/>
            <person name="Meng A."/>
            <person name="Brown T."/>
            <person name="Cohen L."/>
        </authorList>
    </citation>
    <scope>NUCLEOTIDE SEQUENCE</scope>
    <source>
        <strain evidence="6">CCMP2084</strain>
    </source>
</reference>
<accession>A0A7S2XNS2</accession>
<dbReference type="PROSITE" id="PS50072">
    <property type="entry name" value="CSA_PPIASE_2"/>
    <property type="match status" value="1"/>
</dbReference>
<sequence length="244" mass="26532">MTSGHIAYSLVSSKHTKAMMFRFCALEVLLLVVLMISAGASGYEVPMKKADPPKMDPIPVSPKITQKVYLDVEIEGKKKFSGRIEIGLYGTICPKTVKNFLALCLCESGTGVSGKPLCYQGSTFHRIIPNFMIQGGDFTNGDGTGGESIYGLNFDDESFEVKHNRKFLLSMANAGPNTNGSQFFINTVKTSWLDGKHVVFGEVVKGESVVTMIEKQGTRSGEPNTVVTITGSGQLDIDEDEEKK</sequence>
<comment type="catalytic activity">
    <reaction evidence="1 4">
        <text>[protein]-peptidylproline (omega=180) = [protein]-peptidylproline (omega=0)</text>
        <dbReference type="Rhea" id="RHEA:16237"/>
        <dbReference type="Rhea" id="RHEA-COMP:10747"/>
        <dbReference type="Rhea" id="RHEA-COMP:10748"/>
        <dbReference type="ChEBI" id="CHEBI:83833"/>
        <dbReference type="ChEBI" id="CHEBI:83834"/>
        <dbReference type="EC" id="5.2.1.8"/>
    </reaction>
</comment>
<organism evidence="6">
    <name type="scientific">Attheya septentrionalis</name>
    <dbReference type="NCBI Taxonomy" id="420275"/>
    <lineage>
        <taxon>Eukaryota</taxon>
        <taxon>Sar</taxon>
        <taxon>Stramenopiles</taxon>
        <taxon>Ochrophyta</taxon>
        <taxon>Bacillariophyta</taxon>
        <taxon>Coscinodiscophyceae</taxon>
        <taxon>Chaetocerotophycidae</taxon>
        <taxon>Chaetocerotales</taxon>
        <taxon>Attheyaceae</taxon>
        <taxon>Attheya</taxon>
    </lineage>
</organism>
<evidence type="ECO:0000259" key="5">
    <source>
        <dbReference type="PROSITE" id="PS50072"/>
    </source>
</evidence>
<dbReference type="Pfam" id="PF00160">
    <property type="entry name" value="Pro_isomerase"/>
    <property type="match status" value="1"/>
</dbReference>
<dbReference type="InterPro" id="IPR020892">
    <property type="entry name" value="Cyclophilin-type_PPIase_CS"/>
</dbReference>
<dbReference type="AlphaFoldDB" id="A0A7S2XNS2"/>
<keyword evidence="2 4" id="KW-0697">Rotamase</keyword>
<protein>
    <recommendedName>
        <fullName evidence="4">Peptidyl-prolyl cis-trans isomerase</fullName>
        <shortName evidence="4">PPIase</shortName>
        <ecNumber evidence="4">5.2.1.8</ecNumber>
    </recommendedName>
</protein>
<dbReference type="PANTHER" id="PTHR11071:SF561">
    <property type="entry name" value="PEPTIDYL-PROLYL CIS-TRANS ISOMERASE D-RELATED"/>
    <property type="match status" value="1"/>
</dbReference>
<evidence type="ECO:0000256" key="4">
    <source>
        <dbReference type="RuleBase" id="RU363019"/>
    </source>
</evidence>
<evidence type="ECO:0000256" key="1">
    <source>
        <dbReference type="ARBA" id="ARBA00000971"/>
    </source>
</evidence>
<keyword evidence="3 4" id="KW-0413">Isomerase</keyword>
<dbReference type="InterPro" id="IPR029000">
    <property type="entry name" value="Cyclophilin-like_dom_sf"/>
</dbReference>
<dbReference type="PRINTS" id="PR00153">
    <property type="entry name" value="CSAPPISMRASE"/>
</dbReference>
<dbReference type="GO" id="GO:0016018">
    <property type="term" value="F:cyclosporin A binding"/>
    <property type="evidence" value="ECO:0007669"/>
    <property type="project" value="TreeGrafter"/>
</dbReference>
<dbReference type="PANTHER" id="PTHR11071">
    <property type="entry name" value="PEPTIDYL-PROLYL CIS-TRANS ISOMERASE"/>
    <property type="match status" value="1"/>
</dbReference>
<feature type="domain" description="PPIase cyclophilin-type" evidence="5">
    <location>
        <begin position="71"/>
        <end position="234"/>
    </location>
</feature>
<evidence type="ECO:0000313" key="6">
    <source>
        <dbReference type="EMBL" id="CAD9818660.1"/>
    </source>
</evidence>
<name>A0A7S2XNS2_9STRA</name>
<dbReference type="InterPro" id="IPR002130">
    <property type="entry name" value="Cyclophilin-type_PPIase_dom"/>
</dbReference>
<dbReference type="GO" id="GO:0005737">
    <property type="term" value="C:cytoplasm"/>
    <property type="evidence" value="ECO:0007669"/>
    <property type="project" value="TreeGrafter"/>
</dbReference>
<dbReference type="GO" id="GO:0003755">
    <property type="term" value="F:peptidyl-prolyl cis-trans isomerase activity"/>
    <property type="evidence" value="ECO:0007669"/>
    <property type="project" value="UniProtKB-UniRule"/>
</dbReference>